<dbReference type="STRING" id="578458.D8Q2F4"/>
<evidence type="ECO:0000256" key="1">
    <source>
        <dbReference type="RuleBase" id="RU363044"/>
    </source>
</evidence>
<dbReference type="eggNOG" id="KOG0987">
    <property type="taxonomic scope" value="Eukaryota"/>
</dbReference>
<keyword evidence="1" id="KW-0234">DNA repair</keyword>
<dbReference type="EMBL" id="GL377305">
    <property type="protein sequence ID" value="EFI98107.1"/>
    <property type="molecule type" value="Genomic_DNA"/>
</dbReference>
<protein>
    <recommendedName>
        <fullName evidence="1">ATP-dependent DNA helicase</fullName>
        <ecNumber evidence="1">5.6.2.3</ecNumber>
    </recommendedName>
</protein>
<dbReference type="SUPFAM" id="SSF52540">
    <property type="entry name" value="P-loop containing nucleoside triphosphate hydrolases"/>
    <property type="match status" value="1"/>
</dbReference>
<dbReference type="KEGG" id="scm:SCHCO_035526"/>
<dbReference type="GO" id="GO:0006310">
    <property type="term" value="P:DNA recombination"/>
    <property type="evidence" value="ECO:0007669"/>
    <property type="project" value="UniProtKB-KW"/>
</dbReference>
<dbReference type="VEuPathDB" id="FungiDB:SCHCODRAFT_035526"/>
<evidence type="ECO:0000313" key="4">
    <source>
        <dbReference type="Proteomes" id="UP000007431"/>
    </source>
</evidence>
<evidence type="ECO:0000259" key="2">
    <source>
        <dbReference type="Pfam" id="PF05970"/>
    </source>
</evidence>
<dbReference type="RefSeq" id="XP_003033010.1">
    <property type="nucleotide sequence ID" value="XM_003032964.1"/>
</dbReference>
<reference evidence="3 4" key="1">
    <citation type="journal article" date="2010" name="Nat. Biotechnol.">
        <title>Genome sequence of the model mushroom Schizophyllum commune.</title>
        <authorList>
            <person name="Ohm R.A."/>
            <person name="de Jong J.F."/>
            <person name="Lugones L.G."/>
            <person name="Aerts A."/>
            <person name="Kothe E."/>
            <person name="Stajich J.E."/>
            <person name="de Vries R.P."/>
            <person name="Record E."/>
            <person name="Levasseur A."/>
            <person name="Baker S.E."/>
            <person name="Bartholomew K.A."/>
            <person name="Coutinho P.M."/>
            <person name="Erdmann S."/>
            <person name="Fowler T.J."/>
            <person name="Gathman A.C."/>
            <person name="Lombard V."/>
            <person name="Henrissat B."/>
            <person name="Knabe N."/>
            <person name="Kuees U."/>
            <person name="Lilly W.W."/>
            <person name="Lindquist E."/>
            <person name="Lucas S."/>
            <person name="Magnuson J.K."/>
            <person name="Piumi F."/>
            <person name="Raudaskoski M."/>
            <person name="Salamov A."/>
            <person name="Schmutz J."/>
            <person name="Schwarze F.W.M.R."/>
            <person name="vanKuyk P.A."/>
            <person name="Horton J.S."/>
            <person name="Grigoriev I.V."/>
            <person name="Woesten H.A.B."/>
        </authorList>
    </citation>
    <scope>NUCLEOTIDE SEQUENCE [LARGE SCALE GENOMIC DNA]</scope>
    <source>
        <strain evidence="4">H4-8 / FGSC 9210</strain>
    </source>
</reference>
<comment type="cofactor">
    <cofactor evidence="1">
        <name>Mg(2+)</name>
        <dbReference type="ChEBI" id="CHEBI:18420"/>
    </cofactor>
</comment>
<dbReference type="AlphaFoldDB" id="D8Q2F4"/>
<dbReference type="GeneID" id="9592832"/>
<feature type="non-terminal residue" evidence="3">
    <location>
        <position position="145"/>
    </location>
</feature>
<dbReference type="PANTHER" id="PTHR10492">
    <property type="match status" value="1"/>
</dbReference>
<keyword evidence="1" id="KW-0227">DNA damage</keyword>
<dbReference type="OrthoDB" id="3366231at2759"/>
<dbReference type="PANTHER" id="PTHR10492:SF101">
    <property type="entry name" value="ATP-DEPENDENT DNA HELICASE"/>
    <property type="match status" value="1"/>
</dbReference>
<dbReference type="InterPro" id="IPR027417">
    <property type="entry name" value="P-loop_NTPase"/>
</dbReference>
<dbReference type="Gene3D" id="3.40.50.300">
    <property type="entry name" value="P-loop containing nucleotide triphosphate hydrolases"/>
    <property type="match status" value="1"/>
</dbReference>
<keyword evidence="1" id="KW-0378">Hydrolase</keyword>
<dbReference type="InterPro" id="IPR010285">
    <property type="entry name" value="DNA_helicase_pif1-like_DEAD"/>
</dbReference>
<keyword evidence="1" id="KW-0067">ATP-binding</keyword>
<dbReference type="InParanoid" id="D8Q2F4"/>
<comment type="similarity">
    <text evidence="1">Belongs to the helicase family.</text>
</comment>
<proteinExistence type="inferred from homology"/>
<dbReference type="Proteomes" id="UP000007431">
    <property type="component" value="Unassembled WGS sequence"/>
</dbReference>
<keyword evidence="4" id="KW-1185">Reference proteome</keyword>
<dbReference type="EC" id="5.6.2.3" evidence="1"/>
<dbReference type="GO" id="GO:0043139">
    <property type="term" value="F:5'-3' DNA helicase activity"/>
    <property type="evidence" value="ECO:0007669"/>
    <property type="project" value="UniProtKB-EC"/>
</dbReference>
<organism evidence="4">
    <name type="scientific">Schizophyllum commune (strain H4-8 / FGSC 9210)</name>
    <name type="common">Split gill fungus</name>
    <dbReference type="NCBI Taxonomy" id="578458"/>
    <lineage>
        <taxon>Eukaryota</taxon>
        <taxon>Fungi</taxon>
        <taxon>Dikarya</taxon>
        <taxon>Basidiomycota</taxon>
        <taxon>Agaricomycotina</taxon>
        <taxon>Agaricomycetes</taxon>
        <taxon>Agaricomycetidae</taxon>
        <taxon>Agaricales</taxon>
        <taxon>Schizophyllaceae</taxon>
        <taxon>Schizophyllum</taxon>
    </lineage>
</organism>
<accession>D8Q2F4</accession>
<gene>
    <name evidence="3" type="ORF">SCHCODRAFT_35526</name>
</gene>
<dbReference type="Pfam" id="PF05970">
    <property type="entry name" value="PIF1"/>
    <property type="match status" value="1"/>
</dbReference>
<dbReference type="HOGENOM" id="CLU_001324_9_4_1"/>
<dbReference type="GO" id="GO:0000723">
    <property type="term" value="P:telomere maintenance"/>
    <property type="evidence" value="ECO:0007669"/>
    <property type="project" value="InterPro"/>
</dbReference>
<keyword evidence="1" id="KW-0233">DNA recombination</keyword>
<keyword evidence="1" id="KW-0547">Nucleotide-binding</keyword>
<dbReference type="GO" id="GO:0016887">
    <property type="term" value="F:ATP hydrolysis activity"/>
    <property type="evidence" value="ECO:0007669"/>
    <property type="project" value="RHEA"/>
</dbReference>
<dbReference type="GO" id="GO:0005524">
    <property type="term" value="F:ATP binding"/>
    <property type="evidence" value="ECO:0007669"/>
    <property type="project" value="UniProtKB-KW"/>
</dbReference>
<feature type="domain" description="DNA helicase Pif1-like DEAD-box helicase" evidence="2">
    <location>
        <begin position="40"/>
        <end position="145"/>
    </location>
</feature>
<evidence type="ECO:0000313" key="3">
    <source>
        <dbReference type="EMBL" id="EFI98107.1"/>
    </source>
</evidence>
<keyword evidence="1" id="KW-0347">Helicase</keyword>
<sequence length="145" mass="16134">MPQPDYSRWQEQEVHYLIAEQLAYDPEEQQRLADINLALLNLEQREAFDRICSAIGQGTPGVFFLTGPAGTSKTFVYNTLCYALRATRKIVLCVASSGIAAILLIGGRTSHSTFKIPINIAEGQMCNVRSNTVRGDLFRRADLII</sequence>
<dbReference type="OMA" id="HIDIHEK"/>
<name>D8Q2F4_SCHCM</name>
<comment type="catalytic activity">
    <reaction evidence="1">
        <text>ATP + H2O = ADP + phosphate + H(+)</text>
        <dbReference type="Rhea" id="RHEA:13065"/>
        <dbReference type="ChEBI" id="CHEBI:15377"/>
        <dbReference type="ChEBI" id="CHEBI:15378"/>
        <dbReference type="ChEBI" id="CHEBI:30616"/>
        <dbReference type="ChEBI" id="CHEBI:43474"/>
        <dbReference type="ChEBI" id="CHEBI:456216"/>
        <dbReference type="EC" id="5.6.2.3"/>
    </reaction>
</comment>
<dbReference type="GO" id="GO:0006281">
    <property type="term" value="P:DNA repair"/>
    <property type="evidence" value="ECO:0007669"/>
    <property type="project" value="UniProtKB-KW"/>
</dbReference>